<dbReference type="EMBL" id="GBXM01052615">
    <property type="protein sequence ID" value="JAH55962.1"/>
    <property type="molecule type" value="Transcribed_RNA"/>
</dbReference>
<organism evidence="1">
    <name type="scientific">Anguilla anguilla</name>
    <name type="common">European freshwater eel</name>
    <name type="synonym">Muraena anguilla</name>
    <dbReference type="NCBI Taxonomy" id="7936"/>
    <lineage>
        <taxon>Eukaryota</taxon>
        <taxon>Metazoa</taxon>
        <taxon>Chordata</taxon>
        <taxon>Craniata</taxon>
        <taxon>Vertebrata</taxon>
        <taxon>Euteleostomi</taxon>
        <taxon>Actinopterygii</taxon>
        <taxon>Neopterygii</taxon>
        <taxon>Teleostei</taxon>
        <taxon>Anguilliformes</taxon>
        <taxon>Anguillidae</taxon>
        <taxon>Anguilla</taxon>
    </lineage>
</organism>
<accession>A0A0E9TR83</accession>
<evidence type="ECO:0000313" key="1">
    <source>
        <dbReference type="EMBL" id="JAH55962.1"/>
    </source>
</evidence>
<proteinExistence type="predicted"/>
<reference evidence="1" key="1">
    <citation type="submission" date="2014-11" db="EMBL/GenBank/DDBJ databases">
        <authorList>
            <person name="Amaro Gonzalez C."/>
        </authorList>
    </citation>
    <scope>NUCLEOTIDE SEQUENCE</scope>
</reference>
<protein>
    <submittedName>
        <fullName evidence="1">Uncharacterized protein</fullName>
    </submittedName>
</protein>
<reference evidence="1" key="2">
    <citation type="journal article" date="2015" name="Fish Shellfish Immunol.">
        <title>Early steps in the European eel (Anguilla anguilla)-Vibrio vulnificus interaction in the gills: Role of the RtxA13 toxin.</title>
        <authorList>
            <person name="Callol A."/>
            <person name="Pajuelo D."/>
            <person name="Ebbesson L."/>
            <person name="Teles M."/>
            <person name="MacKenzie S."/>
            <person name="Amaro C."/>
        </authorList>
    </citation>
    <scope>NUCLEOTIDE SEQUENCE</scope>
</reference>
<sequence length="37" mass="4186">MLSSSGLSLLNKHNGFSRKRVAMPPLYCLHLHYIMAV</sequence>
<name>A0A0E9TR83_ANGAN</name>
<dbReference type="AlphaFoldDB" id="A0A0E9TR83"/>